<evidence type="ECO:0000256" key="1">
    <source>
        <dbReference type="HAMAP-Rule" id="MF_00691"/>
    </source>
</evidence>
<dbReference type="Gene3D" id="3.20.20.370">
    <property type="entry name" value="Glycoside hydrolase/deacetylase"/>
    <property type="match status" value="1"/>
</dbReference>
<dbReference type="Proteomes" id="UP000198778">
    <property type="component" value="Unassembled WGS sequence"/>
</dbReference>
<evidence type="ECO:0000313" key="2">
    <source>
        <dbReference type="EMBL" id="SDO38505.1"/>
    </source>
</evidence>
<dbReference type="SUPFAM" id="SSF88713">
    <property type="entry name" value="Glycoside hydrolase/deacetylase"/>
    <property type="match status" value="1"/>
</dbReference>
<keyword evidence="1" id="KW-0378">Hydrolase</keyword>
<dbReference type="InterPro" id="IPR011330">
    <property type="entry name" value="Glyco_hydro/deAcase_b/a-brl"/>
</dbReference>
<dbReference type="NCBIfam" id="NF003814">
    <property type="entry name" value="PRK05406.1-3"/>
    <property type="match status" value="1"/>
</dbReference>
<dbReference type="HAMAP" id="MF_00691">
    <property type="entry name" value="PxpA"/>
    <property type="match status" value="1"/>
</dbReference>
<keyword evidence="1" id="KW-0547">Nucleotide-binding</keyword>
<dbReference type="EMBL" id="FNIL01000012">
    <property type="protein sequence ID" value="SDO38505.1"/>
    <property type="molecule type" value="Genomic_DNA"/>
</dbReference>
<evidence type="ECO:0000313" key="3">
    <source>
        <dbReference type="Proteomes" id="UP000198778"/>
    </source>
</evidence>
<accession>A0A1H0J459</accession>
<dbReference type="EC" id="3.5.2.9" evidence="1"/>
<sequence>MIMRVDLNCDAGESFGAYVLGDDELLLPEVTSVNIACGFHAGDHNVMADTVKLARDTNTAVGAHPGFQDLAGFGRRLIDTSEKDIYNSVVYQLGALEAFCKTQGIQLQHVKPHGALYNYAAVNAGTARAVAAAVQAAVPGSFLYALSGSALVTAGKKAGLNVVQEVFADRTYQPDGTLTSRKEANAVIVEKEQAAAQVMEMIQERTVTCVDGSKKDIQADSICIHGDGKQAAAFAKRLRELLEAEGVQVKAPGAPV</sequence>
<dbReference type="AlphaFoldDB" id="A0A1H0J459"/>
<dbReference type="STRING" id="745820.SAMN04488053_11264"/>
<comment type="catalytic activity">
    <reaction evidence="1">
        <text>5-oxo-L-proline + ATP + 2 H2O = L-glutamate + ADP + phosphate + H(+)</text>
        <dbReference type="Rhea" id="RHEA:10348"/>
        <dbReference type="ChEBI" id="CHEBI:15377"/>
        <dbReference type="ChEBI" id="CHEBI:15378"/>
        <dbReference type="ChEBI" id="CHEBI:29985"/>
        <dbReference type="ChEBI" id="CHEBI:30616"/>
        <dbReference type="ChEBI" id="CHEBI:43474"/>
        <dbReference type="ChEBI" id="CHEBI:58402"/>
        <dbReference type="ChEBI" id="CHEBI:456216"/>
        <dbReference type="EC" id="3.5.2.9"/>
    </reaction>
</comment>
<organism evidence="2 3">
    <name type="scientific">Alkalicoccus daliensis</name>
    <dbReference type="NCBI Taxonomy" id="745820"/>
    <lineage>
        <taxon>Bacteria</taxon>
        <taxon>Bacillati</taxon>
        <taxon>Bacillota</taxon>
        <taxon>Bacilli</taxon>
        <taxon>Bacillales</taxon>
        <taxon>Bacillaceae</taxon>
        <taxon>Alkalicoccus</taxon>
    </lineage>
</organism>
<comment type="function">
    <text evidence="1">Catalyzes the cleavage of 5-oxoproline to form L-glutamate coupled to the hydrolysis of ATP to ADP and inorganic phosphate.</text>
</comment>
<dbReference type="GO" id="GO:0005975">
    <property type="term" value="P:carbohydrate metabolic process"/>
    <property type="evidence" value="ECO:0007669"/>
    <property type="project" value="InterPro"/>
</dbReference>
<protein>
    <recommendedName>
        <fullName evidence="1">5-oxoprolinase subunit A</fullName>
        <shortName evidence="1">5-OPase subunit A</shortName>
        <ecNumber evidence="1">3.5.2.9</ecNumber>
    </recommendedName>
    <alternativeName>
        <fullName evidence="1">5-oxoprolinase (ATP-hydrolyzing) subunit A</fullName>
    </alternativeName>
</protein>
<comment type="subunit">
    <text evidence="1">Forms a complex composed of PxpA, PxpB and PxpC.</text>
</comment>
<dbReference type="GO" id="GO:0017168">
    <property type="term" value="F:5-oxoprolinase (ATP-hydrolyzing) activity"/>
    <property type="evidence" value="ECO:0007669"/>
    <property type="project" value="UniProtKB-UniRule"/>
</dbReference>
<dbReference type="InterPro" id="IPR005501">
    <property type="entry name" value="LamB/YcsF/PxpA-like"/>
</dbReference>
<name>A0A1H0J459_9BACI</name>
<dbReference type="PANTHER" id="PTHR30292:SF0">
    <property type="entry name" value="5-OXOPROLINASE SUBUNIT A"/>
    <property type="match status" value="1"/>
</dbReference>
<dbReference type="PANTHER" id="PTHR30292">
    <property type="entry name" value="UNCHARACTERIZED PROTEIN YBGL-RELATED"/>
    <property type="match status" value="1"/>
</dbReference>
<dbReference type="NCBIfam" id="NF003816">
    <property type="entry name" value="PRK05406.1-5"/>
    <property type="match status" value="1"/>
</dbReference>
<dbReference type="Pfam" id="PF03746">
    <property type="entry name" value="LamB_YcsF"/>
    <property type="match status" value="1"/>
</dbReference>
<comment type="similarity">
    <text evidence="1">Belongs to the LamB/PxpA family.</text>
</comment>
<keyword evidence="3" id="KW-1185">Reference proteome</keyword>
<proteinExistence type="inferred from homology"/>
<reference evidence="3" key="1">
    <citation type="submission" date="2016-10" db="EMBL/GenBank/DDBJ databases">
        <authorList>
            <person name="Varghese N."/>
            <person name="Submissions S."/>
        </authorList>
    </citation>
    <scope>NUCLEOTIDE SEQUENCE [LARGE SCALE GENOMIC DNA]</scope>
    <source>
        <strain evidence="3">CGMCC 1.10369</strain>
    </source>
</reference>
<keyword evidence="1" id="KW-0067">ATP-binding</keyword>
<dbReference type="CDD" id="cd10787">
    <property type="entry name" value="LamB_YcsF_like"/>
    <property type="match status" value="1"/>
</dbReference>
<dbReference type="GO" id="GO:0005524">
    <property type="term" value="F:ATP binding"/>
    <property type="evidence" value="ECO:0007669"/>
    <property type="project" value="UniProtKB-UniRule"/>
</dbReference>
<gene>
    <name evidence="1" type="primary">pxpA</name>
    <name evidence="2" type="ORF">SAMN04488053_11264</name>
</gene>